<dbReference type="CDD" id="cd00099">
    <property type="entry name" value="IgV"/>
    <property type="match status" value="1"/>
</dbReference>
<sequence>IILCPLHVRPILEAQCQSGSLQKVTLGDTLHVSCQVYTGQRTLVWYKLDSSRKLQLLVSVNTHEGQSIYSDNRYSFQSSESCDILSVSNVTWVDEGTYFCGVMNKNDVRFEPGTVVEIEGQSRPLQSVLQRPVYIRAQPGDSVTLSCSFNISHCPKEHTSVTWRKNNLAFRMISWTSGNDDITCQNRVNHREASCVHNLILKNASSSEDGTYLCVVTACGDTLLGTGTRIHLFNDTLLEVFGPSFTVMALSGLSVVLGVTVAVLLGVMCRKRRTNARGMRFTLPEDLHEAKSRSPIEEPVVYSQVEIRQKD</sequence>
<evidence type="ECO:0000256" key="4">
    <source>
        <dbReference type="ARBA" id="ARBA00022859"/>
    </source>
</evidence>
<feature type="domain" description="Ig-like" evidence="9">
    <location>
        <begin position="124"/>
        <end position="231"/>
    </location>
</feature>
<keyword evidence="8" id="KW-1133">Transmembrane helix</keyword>
<dbReference type="SUPFAM" id="SSF48726">
    <property type="entry name" value="Immunoglobulin"/>
    <property type="match status" value="2"/>
</dbReference>
<comment type="subcellular location">
    <subcellularLocation>
        <location evidence="1">Cell membrane</location>
    </subcellularLocation>
</comment>
<dbReference type="Ensembl" id="ENSNMLT00000012978.1">
    <property type="protein sequence ID" value="ENSNMLP00000011482.1"/>
    <property type="gene ID" value="ENSNMLG00000007846.1"/>
</dbReference>
<reference evidence="10" key="2">
    <citation type="submission" date="2025-09" db="UniProtKB">
        <authorList>
            <consortium name="Ensembl"/>
        </authorList>
    </citation>
    <scope>IDENTIFICATION</scope>
</reference>
<keyword evidence="5 8" id="KW-0472">Membrane</keyword>
<feature type="transmembrane region" description="Helical" evidence="8">
    <location>
        <begin position="245"/>
        <end position="269"/>
    </location>
</feature>
<name>A0A8C6SXD8_9GOBI</name>
<keyword evidence="4" id="KW-0391">Immunity</keyword>
<evidence type="ECO:0000259" key="9">
    <source>
        <dbReference type="PROSITE" id="PS50835"/>
    </source>
</evidence>
<dbReference type="InterPro" id="IPR036179">
    <property type="entry name" value="Ig-like_dom_sf"/>
</dbReference>
<keyword evidence="6" id="KW-1015">Disulfide bond</keyword>
<dbReference type="SMART" id="SM00409">
    <property type="entry name" value="IG"/>
    <property type="match status" value="2"/>
</dbReference>
<dbReference type="Proteomes" id="UP000694523">
    <property type="component" value="Unplaced"/>
</dbReference>
<dbReference type="PROSITE" id="PS50835">
    <property type="entry name" value="IG_LIKE"/>
    <property type="match status" value="2"/>
</dbReference>
<dbReference type="PANTHER" id="PTHR19433">
    <property type="entry name" value="T-CELL RECEPTOR ALPHA CHAIN V REGION-RELATED"/>
    <property type="match status" value="1"/>
</dbReference>
<dbReference type="GO" id="GO:0002376">
    <property type="term" value="P:immune system process"/>
    <property type="evidence" value="ECO:0007669"/>
    <property type="project" value="UniProtKB-KW"/>
</dbReference>
<keyword evidence="7" id="KW-0325">Glycoprotein</keyword>
<dbReference type="Gene3D" id="2.60.40.10">
    <property type="entry name" value="Immunoglobulins"/>
    <property type="match status" value="2"/>
</dbReference>
<dbReference type="Pfam" id="PF07686">
    <property type="entry name" value="V-set"/>
    <property type="match status" value="2"/>
</dbReference>
<dbReference type="AlphaFoldDB" id="A0A8C6SXD8"/>
<evidence type="ECO:0000256" key="8">
    <source>
        <dbReference type="SAM" id="Phobius"/>
    </source>
</evidence>
<evidence type="ECO:0000313" key="10">
    <source>
        <dbReference type="Ensembl" id="ENSNMLP00000011482.1"/>
    </source>
</evidence>
<evidence type="ECO:0000313" key="11">
    <source>
        <dbReference type="Proteomes" id="UP000694523"/>
    </source>
</evidence>
<dbReference type="InterPro" id="IPR003599">
    <property type="entry name" value="Ig_sub"/>
</dbReference>
<protein>
    <recommendedName>
        <fullName evidence="9">Ig-like domain-containing protein</fullName>
    </recommendedName>
</protein>
<keyword evidence="11" id="KW-1185">Reference proteome</keyword>
<keyword evidence="8" id="KW-0812">Transmembrane</keyword>
<dbReference type="InterPro" id="IPR052051">
    <property type="entry name" value="TCR_complex_component"/>
</dbReference>
<evidence type="ECO:0000256" key="2">
    <source>
        <dbReference type="ARBA" id="ARBA00022475"/>
    </source>
</evidence>
<evidence type="ECO:0000256" key="6">
    <source>
        <dbReference type="ARBA" id="ARBA00023157"/>
    </source>
</evidence>
<keyword evidence="3" id="KW-0732">Signal</keyword>
<dbReference type="PANTHER" id="PTHR19433:SF133">
    <property type="entry name" value="IMMUNE-TYPE RECEPTOR 5 PRECURSOR-RELATED"/>
    <property type="match status" value="1"/>
</dbReference>
<dbReference type="InterPro" id="IPR013783">
    <property type="entry name" value="Ig-like_fold"/>
</dbReference>
<proteinExistence type="predicted"/>
<organism evidence="10 11">
    <name type="scientific">Neogobius melanostomus</name>
    <name type="common">round goby</name>
    <dbReference type="NCBI Taxonomy" id="47308"/>
    <lineage>
        <taxon>Eukaryota</taxon>
        <taxon>Metazoa</taxon>
        <taxon>Chordata</taxon>
        <taxon>Craniata</taxon>
        <taxon>Vertebrata</taxon>
        <taxon>Euteleostomi</taxon>
        <taxon>Actinopterygii</taxon>
        <taxon>Neopterygii</taxon>
        <taxon>Teleostei</taxon>
        <taxon>Neoteleostei</taxon>
        <taxon>Acanthomorphata</taxon>
        <taxon>Gobiaria</taxon>
        <taxon>Gobiiformes</taxon>
        <taxon>Gobioidei</taxon>
        <taxon>Gobiidae</taxon>
        <taxon>Benthophilinae</taxon>
        <taxon>Neogobiini</taxon>
        <taxon>Neogobius</taxon>
    </lineage>
</organism>
<accession>A0A8C6SXD8</accession>
<evidence type="ECO:0000256" key="3">
    <source>
        <dbReference type="ARBA" id="ARBA00022729"/>
    </source>
</evidence>
<dbReference type="InterPro" id="IPR013106">
    <property type="entry name" value="Ig_V-set"/>
</dbReference>
<evidence type="ECO:0000256" key="1">
    <source>
        <dbReference type="ARBA" id="ARBA00004236"/>
    </source>
</evidence>
<dbReference type="GO" id="GO:0005886">
    <property type="term" value="C:plasma membrane"/>
    <property type="evidence" value="ECO:0007669"/>
    <property type="project" value="UniProtKB-SubCell"/>
</dbReference>
<dbReference type="InterPro" id="IPR007110">
    <property type="entry name" value="Ig-like_dom"/>
</dbReference>
<evidence type="ECO:0000256" key="5">
    <source>
        <dbReference type="ARBA" id="ARBA00023136"/>
    </source>
</evidence>
<reference evidence="10" key="1">
    <citation type="submission" date="2025-08" db="UniProtKB">
        <authorList>
            <consortium name="Ensembl"/>
        </authorList>
    </citation>
    <scope>IDENTIFICATION</scope>
</reference>
<feature type="domain" description="Ig-like" evidence="9">
    <location>
        <begin position="10"/>
        <end position="116"/>
    </location>
</feature>
<keyword evidence="2" id="KW-1003">Cell membrane</keyword>
<evidence type="ECO:0000256" key="7">
    <source>
        <dbReference type="ARBA" id="ARBA00023180"/>
    </source>
</evidence>
<dbReference type="GO" id="GO:0009617">
    <property type="term" value="P:response to bacterium"/>
    <property type="evidence" value="ECO:0007669"/>
    <property type="project" value="TreeGrafter"/>
</dbReference>